<dbReference type="EMBL" id="VSSQ01012765">
    <property type="protein sequence ID" value="MPM49991.1"/>
    <property type="molecule type" value="Genomic_DNA"/>
</dbReference>
<dbReference type="SUPFAM" id="SSF55811">
    <property type="entry name" value="Nudix"/>
    <property type="match status" value="1"/>
</dbReference>
<proteinExistence type="predicted"/>
<dbReference type="Pfam" id="PF00293">
    <property type="entry name" value="NUDIX"/>
    <property type="match status" value="1"/>
</dbReference>
<dbReference type="GO" id="GO:0016787">
    <property type="term" value="F:hydrolase activity"/>
    <property type="evidence" value="ECO:0007669"/>
    <property type="project" value="UniProtKB-KW"/>
</dbReference>
<gene>
    <name evidence="4" type="ORF">SDC9_96725</name>
</gene>
<dbReference type="GO" id="GO:0006753">
    <property type="term" value="P:nucleoside phosphate metabolic process"/>
    <property type="evidence" value="ECO:0007669"/>
    <property type="project" value="TreeGrafter"/>
</dbReference>
<comment type="caution">
    <text evidence="4">The sequence shown here is derived from an EMBL/GenBank/DDBJ whole genome shotgun (WGS) entry which is preliminary data.</text>
</comment>
<reference evidence="4" key="1">
    <citation type="submission" date="2019-08" db="EMBL/GenBank/DDBJ databases">
        <authorList>
            <person name="Kucharzyk K."/>
            <person name="Murdoch R.W."/>
            <person name="Higgins S."/>
            <person name="Loffler F."/>
        </authorList>
    </citation>
    <scope>NUCLEOTIDE SEQUENCE</scope>
</reference>
<protein>
    <recommendedName>
        <fullName evidence="3">Nudix hydrolase domain-containing protein</fullName>
    </recommendedName>
</protein>
<organism evidence="4">
    <name type="scientific">bioreactor metagenome</name>
    <dbReference type="NCBI Taxonomy" id="1076179"/>
    <lineage>
        <taxon>unclassified sequences</taxon>
        <taxon>metagenomes</taxon>
        <taxon>ecological metagenomes</taxon>
    </lineage>
</organism>
<comment type="cofactor">
    <cofactor evidence="1">
        <name>Mg(2+)</name>
        <dbReference type="ChEBI" id="CHEBI:18420"/>
    </cofactor>
</comment>
<dbReference type="InterPro" id="IPR000086">
    <property type="entry name" value="NUDIX_hydrolase_dom"/>
</dbReference>
<dbReference type="PANTHER" id="PTHR11839:SF18">
    <property type="entry name" value="NUDIX HYDROLASE DOMAIN-CONTAINING PROTEIN"/>
    <property type="match status" value="1"/>
</dbReference>
<dbReference type="GO" id="GO:0019693">
    <property type="term" value="P:ribose phosphate metabolic process"/>
    <property type="evidence" value="ECO:0007669"/>
    <property type="project" value="TreeGrafter"/>
</dbReference>
<name>A0A645ACI5_9ZZZZ</name>
<dbReference type="PANTHER" id="PTHR11839">
    <property type="entry name" value="UDP/ADP-SUGAR PYROPHOSPHATASE"/>
    <property type="match status" value="1"/>
</dbReference>
<feature type="domain" description="Nudix hydrolase" evidence="3">
    <location>
        <begin position="1"/>
        <end position="114"/>
    </location>
</feature>
<evidence type="ECO:0000313" key="4">
    <source>
        <dbReference type="EMBL" id="MPM49991.1"/>
    </source>
</evidence>
<dbReference type="Gene3D" id="3.90.79.10">
    <property type="entry name" value="Nucleoside Triphosphate Pyrophosphohydrolase"/>
    <property type="match status" value="1"/>
</dbReference>
<evidence type="ECO:0000256" key="2">
    <source>
        <dbReference type="ARBA" id="ARBA00022801"/>
    </source>
</evidence>
<keyword evidence="2" id="KW-0378">Hydrolase</keyword>
<dbReference type="PROSITE" id="PS51462">
    <property type="entry name" value="NUDIX"/>
    <property type="match status" value="1"/>
</dbReference>
<dbReference type="InterPro" id="IPR015797">
    <property type="entry name" value="NUDIX_hydrolase-like_dom_sf"/>
</dbReference>
<sequence>MLVKQYRHGIGQVCYELCAGVCEKSDRSPLESAKRELMEETGYGNGKWSEFICLSPNASANTNLSYCFIAEDVEKINGQALDDSEDLTVHLLSLDEVKELLMNGEIIQATMAAPLWKYIAVNHLL</sequence>
<accession>A0A645ACI5</accession>
<dbReference type="CDD" id="cd03424">
    <property type="entry name" value="NUDIX_ADPRase_Nudt5_UGPPase_Nudt14"/>
    <property type="match status" value="1"/>
</dbReference>
<evidence type="ECO:0000259" key="3">
    <source>
        <dbReference type="PROSITE" id="PS51462"/>
    </source>
</evidence>
<dbReference type="AlphaFoldDB" id="A0A645ACI5"/>
<evidence type="ECO:0000256" key="1">
    <source>
        <dbReference type="ARBA" id="ARBA00001946"/>
    </source>
</evidence>